<reference evidence="2" key="2">
    <citation type="submission" date="2015-01" db="EMBL/GenBank/DDBJ databases">
        <title>Evolutionary Origins and Diversification of the Mycorrhizal Mutualists.</title>
        <authorList>
            <consortium name="DOE Joint Genome Institute"/>
            <consortium name="Mycorrhizal Genomics Consortium"/>
            <person name="Kohler A."/>
            <person name="Kuo A."/>
            <person name="Nagy L.G."/>
            <person name="Floudas D."/>
            <person name="Copeland A."/>
            <person name="Barry K.W."/>
            <person name="Cichocki N."/>
            <person name="Veneault-Fourrey C."/>
            <person name="LaButti K."/>
            <person name="Lindquist E.A."/>
            <person name="Lipzen A."/>
            <person name="Lundell T."/>
            <person name="Morin E."/>
            <person name="Murat C."/>
            <person name="Riley R."/>
            <person name="Ohm R."/>
            <person name="Sun H."/>
            <person name="Tunlid A."/>
            <person name="Henrissat B."/>
            <person name="Grigoriev I.V."/>
            <person name="Hibbett D.S."/>
            <person name="Martin F."/>
        </authorList>
    </citation>
    <scope>NUCLEOTIDE SEQUENCE [LARGE SCALE GENOMIC DNA]</scope>
    <source>
        <strain evidence="2">ATCC 200175</strain>
    </source>
</reference>
<name>A0A0C9T0M9_PAXIN</name>
<dbReference type="EMBL" id="KN821312">
    <property type="protein sequence ID" value="KIJ05028.1"/>
    <property type="molecule type" value="Genomic_DNA"/>
</dbReference>
<gene>
    <name evidence="1" type="ORF">PAXINDRAFT_141574</name>
</gene>
<sequence length="135" mass="15532">MKWFRRKNEPPWEVVGCEIVEPVFMFDGGDELDVVRIRGMSMSGKYIFDFKKHAPNGAQGVSTVLFARQQLMQEITKKSYNILLLEGWTLTRLRQGKHHRIEVDYTGRPGYVSGKPPAPRPPPFIAVLEGRHMFS</sequence>
<reference evidence="1 2" key="1">
    <citation type="submission" date="2014-06" db="EMBL/GenBank/DDBJ databases">
        <authorList>
            <consortium name="DOE Joint Genome Institute"/>
            <person name="Kuo A."/>
            <person name="Kohler A."/>
            <person name="Nagy L.G."/>
            <person name="Floudas D."/>
            <person name="Copeland A."/>
            <person name="Barry K.W."/>
            <person name="Cichocki N."/>
            <person name="Veneault-Fourrey C."/>
            <person name="LaButti K."/>
            <person name="Lindquist E.A."/>
            <person name="Lipzen A."/>
            <person name="Lundell T."/>
            <person name="Morin E."/>
            <person name="Murat C."/>
            <person name="Sun H."/>
            <person name="Tunlid A."/>
            <person name="Henrissat B."/>
            <person name="Grigoriev I.V."/>
            <person name="Hibbett D.S."/>
            <person name="Martin F."/>
            <person name="Nordberg H.P."/>
            <person name="Cantor M.N."/>
            <person name="Hua S.X."/>
        </authorList>
    </citation>
    <scope>NUCLEOTIDE SEQUENCE [LARGE SCALE GENOMIC DNA]</scope>
    <source>
        <strain evidence="1 2">ATCC 200175</strain>
    </source>
</reference>
<dbReference type="OrthoDB" id="3349961at2759"/>
<dbReference type="Proteomes" id="UP000053647">
    <property type="component" value="Unassembled WGS sequence"/>
</dbReference>
<protein>
    <submittedName>
        <fullName evidence="1">Uncharacterized protein</fullName>
    </submittedName>
</protein>
<proteinExistence type="predicted"/>
<dbReference type="AlphaFoldDB" id="A0A0C9T0M9"/>
<evidence type="ECO:0000313" key="2">
    <source>
        <dbReference type="Proteomes" id="UP000053647"/>
    </source>
</evidence>
<evidence type="ECO:0000313" key="1">
    <source>
        <dbReference type="EMBL" id="KIJ05028.1"/>
    </source>
</evidence>
<dbReference type="HOGENOM" id="CLU_141768_0_0_1"/>
<keyword evidence="2" id="KW-1185">Reference proteome</keyword>
<accession>A0A0C9T0M9</accession>
<organism evidence="1 2">
    <name type="scientific">Paxillus involutus ATCC 200175</name>
    <dbReference type="NCBI Taxonomy" id="664439"/>
    <lineage>
        <taxon>Eukaryota</taxon>
        <taxon>Fungi</taxon>
        <taxon>Dikarya</taxon>
        <taxon>Basidiomycota</taxon>
        <taxon>Agaricomycotina</taxon>
        <taxon>Agaricomycetes</taxon>
        <taxon>Agaricomycetidae</taxon>
        <taxon>Boletales</taxon>
        <taxon>Paxilineae</taxon>
        <taxon>Paxillaceae</taxon>
        <taxon>Paxillus</taxon>
    </lineage>
</organism>